<accession>A0ABW4ZHI4</accession>
<reference evidence="2" key="1">
    <citation type="journal article" date="2019" name="Int. J. Syst. Evol. Microbiol.">
        <title>The Global Catalogue of Microorganisms (GCM) 10K type strain sequencing project: providing services to taxonomists for standard genome sequencing and annotation.</title>
        <authorList>
            <consortium name="The Broad Institute Genomics Platform"/>
            <consortium name="The Broad Institute Genome Sequencing Center for Infectious Disease"/>
            <person name="Wu L."/>
            <person name="Ma J."/>
        </authorList>
    </citation>
    <scope>NUCLEOTIDE SEQUENCE [LARGE SCALE GENOMIC DNA]</scope>
    <source>
        <strain evidence="2">KCTC 42217</strain>
    </source>
</reference>
<dbReference type="RefSeq" id="WP_255899340.1">
    <property type="nucleotide sequence ID" value="NZ_JAFMZO010000001.1"/>
</dbReference>
<keyword evidence="2" id="KW-1185">Reference proteome</keyword>
<evidence type="ECO:0000313" key="2">
    <source>
        <dbReference type="Proteomes" id="UP001597387"/>
    </source>
</evidence>
<name>A0ABW4ZHI4_9SPHI</name>
<sequence length="113" mass="12676">MELKKIVDTALKDQNRSLSWLAGEMNKTFDGLKLSLVKGSLKYTDIKKMAEILKLPAGYFFGEDRFSGNIVEEEKGDYTAQKGELNACKELAATLKSQLADKEKIIELLSQSR</sequence>
<evidence type="ECO:0000313" key="1">
    <source>
        <dbReference type="EMBL" id="MFD2161423.1"/>
    </source>
</evidence>
<dbReference type="Proteomes" id="UP001597387">
    <property type="component" value="Unassembled WGS sequence"/>
</dbReference>
<comment type="caution">
    <text evidence="1">The sequence shown here is derived from an EMBL/GenBank/DDBJ whole genome shotgun (WGS) entry which is preliminary data.</text>
</comment>
<gene>
    <name evidence="1" type="ORF">ACFSJU_03410</name>
</gene>
<protein>
    <recommendedName>
        <fullName evidence="3">HTH cro/C1-type domain-containing protein</fullName>
    </recommendedName>
</protein>
<evidence type="ECO:0008006" key="3">
    <source>
        <dbReference type="Google" id="ProtNLM"/>
    </source>
</evidence>
<dbReference type="EMBL" id="JBHUHZ010000001">
    <property type="protein sequence ID" value="MFD2161423.1"/>
    <property type="molecule type" value="Genomic_DNA"/>
</dbReference>
<organism evidence="1 2">
    <name type="scientific">Paradesertivirga mongoliensis</name>
    <dbReference type="NCBI Taxonomy" id="2100740"/>
    <lineage>
        <taxon>Bacteria</taxon>
        <taxon>Pseudomonadati</taxon>
        <taxon>Bacteroidota</taxon>
        <taxon>Sphingobacteriia</taxon>
        <taxon>Sphingobacteriales</taxon>
        <taxon>Sphingobacteriaceae</taxon>
        <taxon>Paradesertivirga</taxon>
    </lineage>
</organism>
<proteinExistence type="predicted"/>